<dbReference type="AlphaFoldDB" id="A0A8J9ZS62"/>
<dbReference type="EMBL" id="OV696688">
    <property type="protein sequence ID" value="CAH1259149.1"/>
    <property type="molecule type" value="Genomic_DNA"/>
</dbReference>
<feature type="domain" description="Reverse transcriptase" evidence="2">
    <location>
        <begin position="293"/>
        <end position="585"/>
    </location>
</feature>
<dbReference type="PANTHER" id="PTHR19446">
    <property type="entry name" value="REVERSE TRANSCRIPTASES"/>
    <property type="match status" value="1"/>
</dbReference>
<evidence type="ECO:0000259" key="2">
    <source>
        <dbReference type="PROSITE" id="PS50878"/>
    </source>
</evidence>
<dbReference type="Proteomes" id="UP000838412">
    <property type="component" value="Chromosome 3"/>
</dbReference>
<dbReference type="InterPro" id="IPR000477">
    <property type="entry name" value="RT_dom"/>
</dbReference>
<name>A0A8J9ZS62_BRALA</name>
<sequence length="1268" mass="141209">MSSGGELTPRRGGTGRKAAQARSPAGSPRAAKRKLFQSHPEEEEYRRVTEEATLAKKRRVAEQRPKRRQERMAWEARVSKRKEEMAALERENRQVRRLIGRTKGGGELTREESQLLERILAARRDQKQTASEAKTHKLLRAILRRNAKKLRKLQEAKGYQERVATPGTQVSREYASRRKETVAKLKEKVESDITLLGTPRTRREKYRRKYNVPPPRTPRRTKVLEDMIQAAQNIFNPQKRQQPDLAITPEMVEEAVRARAKKDTAPGPSKIADKDLLAGGKKMFRALSDLYNTILRTGDIPAGFGDSEIALLLKGTNKPAEIISSWRPVELQEAAWKVFSHIVQGHWIGWLMAEEMLSPWQQAFRPGGDISTLLYTLEAALQDARDRKGEIYVLFLDISNAFGSLSHNALRRCLSVFGVAQNTVRVIEERARKGKILLRSAQGESSAGGDLDRLVGLPQGDPLAPIVFALILDIALRGDSKSPMEENGLVLRGGNAKLSHLDFADDVGLTSGSRQGVQSMATWVEKRFQALNLTLSPDKIALLAYKFGRELTPITPDPPIQIDGKPIRCAGPNDPKPLVYLGATINRPGSYAELRQTGWLSPKHPLDETLDQGLRPLQEDGLLQGLTFPQKLDYVTTYVVPKLQYPLRVATVRVKELDKVDSALKEAVKSWAGVPVRTSDAFLYLPRHRLGMGLPSFRHLYRKALIDKCGRLLGIPTKATSPIPPLAGYTRPILIQQIREYLDTGLVADKESPVLGLKMTSTNKGSLPKKSGREAKGEKPWLAHMLGGIHDAKLGLHLDGDRCYLTDGPLAKSPKGEVMNGFKTLKGLRAYVTRVSHESITEEHLRKHPPAAPLLADAREGHVAIAKLLSPTTTRDVWRWGRREYARYIHQATYRVAAKVCGPCVQGTGLRLRPTQTHYVAGCEATNTLQIARHHAVCDNLAGVCREKGFLVEREKAFPQLGRRADLMVRTRRGVAILEIAVVEHFTPEKFAAKGAQIAGIAREVAKGELTKSDTPQGDDDIVDRLFQWGGEEAPKAVIGSDGREVKGWIWVPGTGELIFHATRTKQARGRQKTPAAAARGILRTLIAECQRKVELRPWTRVVCIHNVPSWSPSAHRIFEGANLRMAVAVYVADARCTSHMEFPGTRHRLPDTLPVKGGVRDYMTRTLGLYVDYPRTGEAEGDLGNSATWAHTYTTPIPVLYDVAGTLHKKSATLLQDTLGVPVSAALRASLEIYKWNYIMGEPSNIPQWYRQRLSKFRRQKGATAPS</sequence>
<feature type="region of interest" description="Disordered" evidence="1">
    <location>
        <begin position="1"/>
        <end position="73"/>
    </location>
</feature>
<feature type="compositionally biased region" description="Basic and acidic residues" evidence="1">
    <location>
        <begin position="44"/>
        <end position="73"/>
    </location>
</feature>
<dbReference type="PROSITE" id="PS50878">
    <property type="entry name" value="RT_POL"/>
    <property type="match status" value="1"/>
</dbReference>
<evidence type="ECO:0000256" key="1">
    <source>
        <dbReference type="SAM" id="MobiDB-lite"/>
    </source>
</evidence>
<reference evidence="3" key="1">
    <citation type="submission" date="2022-01" db="EMBL/GenBank/DDBJ databases">
        <authorList>
            <person name="Braso-Vives M."/>
        </authorList>
    </citation>
    <scope>NUCLEOTIDE SEQUENCE</scope>
</reference>
<dbReference type="Pfam" id="PF00078">
    <property type="entry name" value="RVT_1"/>
    <property type="match status" value="1"/>
</dbReference>
<accession>A0A8J9ZS62</accession>
<protein>
    <submittedName>
        <fullName evidence="3">Hypp2170 protein</fullName>
    </submittedName>
</protein>
<organism evidence="3 4">
    <name type="scientific">Branchiostoma lanceolatum</name>
    <name type="common">Common lancelet</name>
    <name type="synonym">Amphioxus lanceolatum</name>
    <dbReference type="NCBI Taxonomy" id="7740"/>
    <lineage>
        <taxon>Eukaryota</taxon>
        <taxon>Metazoa</taxon>
        <taxon>Chordata</taxon>
        <taxon>Cephalochordata</taxon>
        <taxon>Leptocardii</taxon>
        <taxon>Amphioxiformes</taxon>
        <taxon>Branchiostomatidae</taxon>
        <taxon>Branchiostoma</taxon>
    </lineage>
</organism>
<dbReference type="CDD" id="cd01650">
    <property type="entry name" value="RT_nLTR_like"/>
    <property type="match status" value="1"/>
</dbReference>
<dbReference type="OrthoDB" id="10212490at2759"/>
<keyword evidence="4" id="KW-1185">Reference proteome</keyword>
<evidence type="ECO:0000313" key="4">
    <source>
        <dbReference type="Proteomes" id="UP000838412"/>
    </source>
</evidence>
<evidence type="ECO:0000313" key="3">
    <source>
        <dbReference type="EMBL" id="CAH1259149.1"/>
    </source>
</evidence>
<gene>
    <name evidence="3" type="primary">Hypp2170</name>
    <name evidence="3" type="ORF">BLAG_LOCUS16526</name>
</gene>
<proteinExistence type="predicted"/>